<sequence length="227" mass="24023">MPTITEIKQSMPRDKSHYDRWGNPAAYFCARPLSYPVTALFIALGMSANTASAASILFALLSIVAAAMASSAWLVGGLVMMWLILDCVDGNIARFTRTGSNRGEFLDAMGGYTITAGLYLAIGYGTGNMESLVLGALASIFSLFSRLILNKVNVLAGARRDGSGDTGSGRVAMWLLSIYNLSGIGMLLLILAILFQQEAGYLAFQALTGAALTGGAFLQGWKKLQAS</sequence>
<evidence type="ECO:0000256" key="1">
    <source>
        <dbReference type="SAM" id="Phobius"/>
    </source>
</evidence>
<accession>A0A5R9AIJ3</accession>
<comment type="caution">
    <text evidence="2">The sequence shown here is derived from an EMBL/GenBank/DDBJ whole genome shotgun (WGS) entry which is preliminary data.</text>
</comment>
<reference evidence="3" key="2">
    <citation type="submission" date="2019-06" db="EMBL/GenBank/DDBJ databases">
        <title>AzeR, a transcriptional regulator that responds to azelaic acid in Pseudomonas nitroreducens.</title>
        <authorList>
            <person name="Bez C."/>
            <person name="Javvadi S.G."/>
            <person name="Bertani I."/>
            <person name="Devescovi G."/>
            <person name="Studholme D.J."/>
            <person name="Geller A."/>
            <person name="Levy A."/>
            <person name="Venturi V."/>
        </authorList>
    </citation>
    <scope>NUCLEOTIDE SEQUENCE [LARGE SCALE GENOMIC DNA]</scope>
    <source>
        <strain evidence="3">DSM 9128</strain>
    </source>
</reference>
<evidence type="ECO:0008006" key="4">
    <source>
        <dbReference type="Google" id="ProtNLM"/>
    </source>
</evidence>
<keyword evidence="1" id="KW-0472">Membrane</keyword>
<dbReference type="InterPro" id="IPR043130">
    <property type="entry name" value="CDP-OH_PTrfase_TM_dom"/>
</dbReference>
<gene>
    <name evidence="2" type="ORF">FEA48_04095</name>
</gene>
<dbReference type="AlphaFoldDB" id="A0A5R9AIJ3"/>
<dbReference type="RefSeq" id="WP_138212650.1">
    <property type="nucleotide sequence ID" value="NZ_VASG01000001.1"/>
</dbReference>
<dbReference type="GO" id="GO:0016780">
    <property type="term" value="F:phosphotransferase activity, for other substituted phosphate groups"/>
    <property type="evidence" value="ECO:0007669"/>
    <property type="project" value="InterPro"/>
</dbReference>
<reference evidence="2 3" key="1">
    <citation type="submission" date="2019-05" db="EMBL/GenBank/DDBJ databases">
        <authorList>
            <person name="Moore K."/>
            <person name="O'Neill P."/>
            <person name="Farbos A."/>
            <person name="Studholme D.J."/>
        </authorList>
    </citation>
    <scope>NUCLEOTIDE SEQUENCE [LARGE SCALE GENOMIC DNA]</scope>
    <source>
        <strain evidence="2 3">DSM 9128</strain>
    </source>
</reference>
<dbReference type="EMBL" id="VASG01000001">
    <property type="protein sequence ID" value="TLP78388.1"/>
    <property type="molecule type" value="Genomic_DNA"/>
</dbReference>
<feature type="transmembrane region" description="Helical" evidence="1">
    <location>
        <begin position="131"/>
        <end position="150"/>
    </location>
</feature>
<feature type="transmembrane region" description="Helical" evidence="1">
    <location>
        <begin position="56"/>
        <end position="85"/>
    </location>
</feature>
<dbReference type="Pfam" id="PF01066">
    <property type="entry name" value="CDP-OH_P_transf"/>
    <property type="match status" value="1"/>
</dbReference>
<name>A0A5R9AIJ3_PSENT</name>
<organism evidence="2 3">
    <name type="scientific">Pseudomonas nitroreducens</name>
    <dbReference type="NCBI Taxonomy" id="46680"/>
    <lineage>
        <taxon>Bacteria</taxon>
        <taxon>Pseudomonadati</taxon>
        <taxon>Pseudomonadota</taxon>
        <taxon>Gammaproteobacteria</taxon>
        <taxon>Pseudomonadales</taxon>
        <taxon>Pseudomonadaceae</taxon>
        <taxon>Pseudomonas</taxon>
    </lineage>
</organism>
<dbReference type="GO" id="GO:0008654">
    <property type="term" value="P:phospholipid biosynthetic process"/>
    <property type="evidence" value="ECO:0007669"/>
    <property type="project" value="InterPro"/>
</dbReference>
<evidence type="ECO:0000313" key="3">
    <source>
        <dbReference type="Proteomes" id="UP000307510"/>
    </source>
</evidence>
<keyword evidence="1" id="KW-0812">Transmembrane</keyword>
<dbReference type="GO" id="GO:0016020">
    <property type="term" value="C:membrane"/>
    <property type="evidence" value="ECO:0007669"/>
    <property type="project" value="InterPro"/>
</dbReference>
<dbReference type="Gene3D" id="1.20.120.1760">
    <property type="match status" value="1"/>
</dbReference>
<keyword evidence="1" id="KW-1133">Transmembrane helix</keyword>
<evidence type="ECO:0000313" key="2">
    <source>
        <dbReference type="EMBL" id="TLP78388.1"/>
    </source>
</evidence>
<feature type="transmembrane region" description="Helical" evidence="1">
    <location>
        <begin position="171"/>
        <end position="195"/>
    </location>
</feature>
<feature type="transmembrane region" description="Helical" evidence="1">
    <location>
        <begin position="105"/>
        <end position="125"/>
    </location>
</feature>
<dbReference type="InterPro" id="IPR000462">
    <property type="entry name" value="CDP-OH_P_trans"/>
</dbReference>
<protein>
    <recommendedName>
        <fullName evidence="4">CDP-alcohol phosphatidyltransferase family protein</fullName>
    </recommendedName>
</protein>
<proteinExistence type="predicted"/>
<feature type="transmembrane region" description="Helical" evidence="1">
    <location>
        <begin position="201"/>
        <end position="221"/>
    </location>
</feature>
<dbReference type="Proteomes" id="UP000307510">
    <property type="component" value="Unassembled WGS sequence"/>
</dbReference>